<organism evidence="1 2">
    <name type="scientific">Linum trigynum</name>
    <dbReference type="NCBI Taxonomy" id="586398"/>
    <lineage>
        <taxon>Eukaryota</taxon>
        <taxon>Viridiplantae</taxon>
        <taxon>Streptophyta</taxon>
        <taxon>Embryophyta</taxon>
        <taxon>Tracheophyta</taxon>
        <taxon>Spermatophyta</taxon>
        <taxon>Magnoliopsida</taxon>
        <taxon>eudicotyledons</taxon>
        <taxon>Gunneridae</taxon>
        <taxon>Pentapetalae</taxon>
        <taxon>rosids</taxon>
        <taxon>fabids</taxon>
        <taxon>Malpighiales</taxon>
        <taxon>Linaceae</taxon>
        <taxon>Linum</taxon>
    </lineage>
</organism>
<accession>A0AAV2F642</accession>
<reference evidence="1 2" key="1">
    <citation type="submission" date="2024-04" db="EMBL/GenBank/DDBJ databases">
        <authorList>
            <person name="Fracassetti M."/>
        </authorList>
    </citation>
    <scope>NUCLEOTIDE SEQUENCE [LARGE SCALE GENOMIC DNA]</scope>
</reference>
<sequence length="169" mass="19765">MLLCEGLFFGGFHVVPLNHSHIPFLSFGKPRGPIAFFEGSGAEFFNRLYRHREGPLFLFMMSFLLARALDLKRFSRSLQVDALVLRRPFRLLPGKVLPDRRAAGVGVLVFFLRWAQIRDLKDLDFRLVWAGHQNGWERLRLMFTGWFRRWARLGVARELILGFARMKLC</sequence>
<dbReference type="Proteomes" id="UP001497516">
    <property type="component" value="Chromosome 6"/>
</dbReference>
<evidence type="ECO:0000313" key="1">
    <source>
        <dbReference type="EMBL" id="CAL1393175.1"/>
    </source>
</evidence>
<keyword evidence="2" id="KW-1185">Reference proteome</keyword>
<evidence type="ECO:0000313" key="2">
    <source>
        <dbReference type="Proteomes" id="UP001497516"/>
    </source>
</evidence>
<name>A0AAV2F642_9ROSI</name>
<protein>
    <submittedName>
        <fullName evidence="1">Uncharacterized protein</fullName>
    </submittedName>
</protein>
<dbReference type="AlphaFoldDB" id="A0AAV2F642"/>
<gene>
    <name evidence="1" type="ORF">LTRI10_LOCUS33769</name>
</gene>
<dbReference type="EMBL" id="OZ034819">
    <property type="protein sequence ID" value="CAL1393175.1"/>
    <property type="molecule type" value="Genomic_DNA"/>
</dbReference>
<proteinExistence type="predicted"/>